<keyword evidence="11 18" id="KW-0413">Isomerase</keyword>
<dbReference type="GO" id="GO:0046496">
    <property type="term" value="P:nicotinamide nucleotide metabolic process"/>
    <property type="evidence" value="ECO:0007669"/>
    <property type="project" value="UniProtKB-UniRule"/>
</dbReference>
<feature type="binding site" evidence="17">
    <location>
        <position position="414"/>
    </location>
    <ligand>
        <name>(6S)-NADPHX</name>
        <dbReference type="ChEBI" id="CHEBI:64076"/>
    </ligand>
</feature>
<keyword evidence="6 17" id="KW-0547">Nucleotide-binding</keyword>
<dbReference type="InterPro" id="IPR004443">
    <property type="entry name" value="YjeF_N_dom"/>
</dbReference>
<comment type="subunit">
    <text evidence="17">Homotetramer.</text>
</comment>
<dbReference type="PROSITE" id="PS01050">
    <property type="entry name" value="YJEF_C_2"/>
    <property type="match status" value="1"/>
</dbReference>
<keyword evidence="22" id="KW-0808">Transferase</keyword>
<evidence type="ECO:0000256" key="3">
    <source>
        <dbReference type="ARBA" id="ARBA00006001"/>
    </source>
</evidence>
<dbReference type="GO" id="GO:0110051">
    <property type="term" value="P:metabolite repair"/>
    <property type="evidence" value="ECO:0007669"/>
    <property type="project" value="TreeGrafter"/>
</dbReference>
<evidence type="ECO:0000256" key="14">
    <source>
        <dbReference type="ARBA" id="ARBA00025153"/>
    </source>
</evidence>
<dbReference type="GO" id="GO:0052855">
    <property type="term" value="F:ADP-dependent NAD(P)H-hydrate dehydratase activity"/>
    <property type="evidence" value="ECO:0007669"/>
    <property type="project" value="UniProtKB-UniRule"/>
</dbReference>
<dbReference type="EMBL" id="BAND01000060">
    <property type="protein sequence ID" value="GAJ29417.1"/>
    <property type="molecule type" value="Genomic_DNA"/>
</dbReference>
<feature type="binding site" evidence="17">
    <location>
        <position position="351"/>
    </location>
    <ligand>
        <name>(6S)-NADPHX</name>
        <dbReference type="ChEBI" id="CHEBI:64076"/>
    </ligand>
</feature>
<comment type="catalytic activity">
    <reaction evidence="16 17 19">
        <text>(6S)-NADPHX + ADP = AMP + phosphate + NADPH + H(+)</text>
        <dbReference type="Rhea" id="RHEA:32235"/>
        <dbReference type="ChEBI" id="CHEBI:15378"/>
        <dbReference type="ChEBI" id="CHEBI:43474"/>
        <dbReference type="ChEBI" id="CHEBI:57783"/>
        <dbReference type="ChEBI" id="CHEBI:64076"/>
        <dbReference type="ChEBI" id="CHEBI:456215"/>
        <dbReference type="ChEBI" id="CHEBI:456216"/>
        <dbReference type="EC" id="4.2.1.136"/>
    </reaction>
</comment>
<evidence type="ECO:0000259" key="20">
    <source>
        <dbReference type="PROSITE" id="PS51383"/>
    </source>
</evidence>
<evidence type="ECO:0000256" key="17">
    <source>
        <dbReference type="HAMAP-Rule" id="MF_01965"/>
    </source>
</evidence>
<dbReference type="NCBIfam" id="TIGR00196">
    <property type="entry name" value="yjeF_cterm"/>
    <property type="match status" value="1"/>
</dbReference>
<feature type="binding site" evidence="18">
    <location>
        <position position="151"/>
    </location>
    <ligand>
        <name>K(+)</name>
        <dbReference type="ChEBI" id="CHEBI:29103"/>
    </ligand>
</feature>
<dbReference type="GO" id="GO:0046872">
    <property type="term" value="F:metal ion binding"/>
    <property type="evidence" value="ECO:0007669"/>
    <property type="project" value="UniProtKB-UniRule"/>
</dbReference>
<dbReference type="InterPro" id="IPR029056">
    <property type="entry name" value="Ribokinase-like"/>
</dbReference>
<evidence type="ECO:0000256" key="16">
    <source>
        <dbReference type="ARBA" id="ARBA00049209"/>
    </source>
</evidence>
<dbReference type="SUPFAM" id="SSF53613">
    <property type="entry name" value="Ribokinase-like"/>
    <property type="match status" value="1"/>
</dbReference>
<sequence length="491" mass="51144">MTAESLLLLTPKECGALDRRASAEISVRDLMERAGWSVARAVRRRWRPCRALVLCGPGNNGGDGYVAARHLAAFGFAVRVAPLAPPREGSDAAWAAREWRGPLAPFTPDEVRRADLVIDGLFGAGLDRAPDERIVAMLNAARDLVAIDMLTGIDGATGAVLAELPVAALTVTFVRFKPGHFLLPGHEHLGELVCADIGMPDPLVAAVGSRLWHNAPGLWTVPGMTVESHKYSRGVVSLCGGAAMPGAARLAAAGARASGAGLVRINAGDSAALYRLGAPGLVVDSEPLAALMEDERRKVWVCGPGLEPDEVAAALPVLLGANRTVLADAGALTWGAADLSRLRGVAAVTPHLGEFTRLFGAPGRDRVAAAREAAARIEAVVVLKGPDTIIAAPDGRAAINTHAGPALATAGSGDTLAGVIATLLAAGMPVWEACCGGVWIHGEAGLRAGDWPIAEDFDRHLGAARAEAVRRCRRPLRDGVPTRLVNRSEFM</sequence>
<accession>A0A023D5J9</accession>
<dbReference type="Pfam" id="PF01256">
    <property type="entry name" value="Carb_kinase"/>
    <property type="match status" value="1"/>
</dbReference>
<comment type="cofactor">
    <cofactor evidence="18 19">
        <name>K(+)</name>
        <dbReference type="ChEBI" id="CHEBI:29103"/>
    </cofactor>
    <text evidence="18 19">Binds 1 potassium ion per subunit.</text>
</comment>
<dbReference type="CDD" id="cd01171">
    <property type="entry name" value="YXKO-related"/>
    <property type="match status" value="1"/>
</dbReference>
<comment type="similarity">
    <text evidence="4 19">In the C-terminal section; belongs to the NnrD/CARKD family.</text>
</comment>
<dbReference type="HAMAP" id="MF_01966">
    <property type="entry name" value="NADHX_epimerase"/>
    <property type="match status" value="1"/>
</dbReference>
<comment type="function">
    <text evidence="17">Catalyzes the dehydration of the S-form of NAD(P)HX at the expense of ADP, which is converted to AMP. Together with NAD(P)HX epimerase, which catalyzes the epimerization of the S- and R-forms, the enzyme allows the repair of both epimers of NAD(P)HX, a damaged form of NAD(P)H that is a result of enzymatic or heat-dependent hydration.</text>
</comment>
<evidence type="ECO:0000256" key="15">
    <source>
        <dbReference type="ARBA" id="ARBA00048238"/>
    </source>
</evidence>
<keyword evidence="10 17" id="KW-0520">NAD</keyword>
<evidence type="ECO:0000256" key="4">
    <source>
        <dbReference type="ARBA" id="ARBA00009524"/>
    </source>
</evidence>
<feature type="binding site" evidence="17">
    <location>
        <begin position="384"/>
        <end position="388"/>
    </location>
    <ligand>
        <name>AMP</name>
        <dbReference type="ChEBI" id="CHEBI:456215"/>
    </ligand>
</feature>
<comment type="catalytic activity">
    <reaction evidence="2 18 19">
        <text>(6R)-NADPHX = (6S)-NADPHX</text>
        <dbReference type="Rhea" id="RHEA:32227"/>
        <dbReference type="ChEBI" id="CHEBI:64076"/>
        <dbReference type="ChEBI" id="CHEBI:64077"/>
        <dbReference type="EC" id="5.1.99.6"/>
    </reaction>
</comment>
<comment type="catalytic activity">
    <reaction evidence="1 18 19">
        <text>(6R)-NADHX = (6S)-NADHX</text>
        <dbReference type="Rhea" id="RHEA:32215"/>
        <dbReference type="ChEBI" id="CHEBI:64074"/>
        <dbReference type="ChEBI" id="CHEBI:64075"/>
        <dbReference type="EC" id="5.1.99.6"/>
    </reaction>
</comment>
<reference evidence="23" key="1">
    <citation type="journal article" date="2014" name="FEMS Microbiol. Lett.">
        <title>Draft Genomic DNA Sequence of the Facultatively Methylotrophic Bacterium Acidomonas methanolica type strain MB58.</title>
        <authorList>
            <person name="Higashiura N."/>
            <person name="Hadano H."/>
            <person name="Hirakawa H."/>
            <person name="Matsutani M."/>
            <person name="Takabe S."/>
            <person name="Matsushita K."/>
            <person name="Azuma Y."/>
        </authorList>
    </citation>
    <scope>NUCLEOTIDE SEQUENCE [LARGE SCALE GENOMIC DNA]</scope>
    <source>
        <strain evidence="23">MB58</strain>
    </source>
</reference>
<dbReference type="Gene3D" id="3.40.1190.20">
    <property type="match status" value="1"/>
</dbReference>
<evidence type="ECO:0000256" key="8">
    <source>
        <dbReference type="ARBA" id="ARBA00022857"/>
    </source>
</evidence>
<keyword evidence="9 18" id="KW-0630">Potassium</keyword>
<dbReference type="HAMAP" id="MF_01965">
    <property type="entry name" value="NADHX_dehydratase"/>
    <property type="match status" value="1"/>
</dbReference>
<dbReference type="PROSITE" id="PS51383">
    <property type="entry name" value="YJEF_C_3"/>
    <property type="match status" value="1"/>
</dbReference>
<keyword evidence="7 17" id="KW-0067">ATP-binding</keyword>
<feature type="domain" description="YjeF N-terminal" evidence="21">
    <location>
        <begin position="14"/>
        <end position="205"/>
    </location>
</feature>
<keyword evidence="8 17" id="KW-0521">NADP</keyword>
<comment type="function">
    <text evidence="18">Catalyzes the epimerization of the S- and R-forms of NAD(P)HX, a damaged form of NAD(P)H that is a result of enzymatic or heat-dependent hydration. This is a prerequisite for the S-specific NAD(P)H-hydrate dehydratase to allow the repair of both epimers of NAD(P)HX.</text>
</comment>
<dbReference type="PANTHER" id="PTHR12592">
    <property type="entry name" value="ATP-DEPENDENT (S)-NAD(P)H-HYDRATE DEHYDRATASE FAMILY MEMBER"/>
    <property type="match status" value="1"/>
</dbReference>
<dbReference type="Proteomes" id="UP000019760">
    <property type="component" value="Unassembled WGS sequence"/>
</dbReference>
<evidence type="ECO:0000256" key="18">
    <source>
        <dbReference type="HAMAP-Rule" id="MF_01966"/>
    </source>
</evidence>
<feature type="binding site" evidence="18">
    <location>
        <position position="60"/>
    </location>
    <ligand>
        <name>K(+)</name>
        <dbReference type="ChEBI" id="CHEBI:29103"/>
    </ligand>
</feature>
<dbReference type="InterPro" id="IPR036652">
    <property type="entry name" value="YjeF_N_dom_sf"/>
</dbReference>
<dbReference type="GO" id="GO:0016301">
    <property type="term" value="F:kinase activity"/>
    <property type="evidence" value="ECO:0007669"/>
    <property type="project" value="UniProtKB-KW"/>
</dbReference>
<evidence type="ECO:0000256" key="9">
    <source>
        <dbReference type="ARBA" id="ARBA00022958"/>
    </source>
</evidence>
<comment type="cofactor">
    <cofactor evidence="17">
        <name>Mg(2+)</name>
        <dbReference type="ChEBI" id="CHEBI:18420"/>
    </cofactor>
</comment>
<feature type="binding site" evidence="17">
    <location>
        <position position="305"/>
    </location>
    <ligand>
        <name>(6S)-NADPHX</name>
        <dbReference type="ChEBI" id="CHEBI:64076"/>
    </ligand>
</feature>
<keyword evidence="13" id="KW-0511">Multifunctional enzyme</keyword>
<keyword evidence="5 18" id="KW-0479">Metal-binding</keyword>
<feature type="binding site" evidence="17">
    <location>
        <position position="413"/>
    </location>
    <ligand>
        <name>AMP</name>
        <dbReference type="ChEBI" id="CHEBI:456215"/>
    </ligand>
</feature>
<dbReference type="InterPro" id="IPR017953">
    <property type="entry name" value="Carbohydrate_kinase_pred_CS"/>
</dbReference>
<gene>
    <name evidence="18" type="primary">nnrE</name>
    <name evidence="17" type="synonym">nnrD</name>
    <name evidence="22" type="ORF">Amme_060_053</name>
</gene>
<evidence type="ECO:0000256" key="10">
    <source>
        <dbReference type="ARBA" id="ARBA00023027"/>
    </source>
</evidence>
<organism evidence="22 23">
    <name type="scientific">Acidomonas methanolica NBRC 104435</name>
    <dbReference type="NCBI Taxonomy" id="1231351"/>
    <lineage>
        <taxon>Bacteria</taxon>
        <taxon>Pseudomonadati</taxon>
        <taxon>Pseudomonadota</taxon>
        <taxon>Alphaproteobacteria</taxon>
        <taxon>Acetobacterales</taxon>
        <taxon>Acetobacteraceae</taxon>
        <taxon>Acidomonas</taxon>
    </lineage>
</organism>
<evidence type="ECO:0000256" key="2">
    <source>
        <dbReference type="ARBA" id="ARBA00000909"/>
    </source>
</evidence>
<feature type="binding site" evidence="18">
    <location>
        <position position="119"/>
    </location>
    <ligand>
        <name>K(+)</name>
        <dbReference type="ChEBI" id="CHEBI:29103"/>
    </ligand>
</feature>
<feature type="binding site" evidence="18">
    <location>
        <begin position="59"/>
        <end position="63"/>
    </location>
    <ligand>
        <name>(6S)-NADPHX</name>
        <dbReference type="ChEBI" id="CHEBI:64076"/>
    </ligand>
</feature>
<comment type="caution">
    <text evidence="22">The sequence shown here is derived from an EMBL/GenBank/DDBJ whole genome shotgun (WGS) entry which is preliminary data.</text>
</comment>
<feature type="binding site" evidence="17">
    <location>
        <position position="247"/>
    </location>
    <ligand>
        <name>(6S)-NADPHX</name>
        <dbReference type="ChEBI" id="CHEBI:64076"/>
    </ligand>
</feature>
<reference evidence="22 23" key="2">
    <citation type="journal article" date="2014" name="FEMS Microbiol. Lett.">
        <title>Draft genomic DNA sequence of the facultatively methylotrophic bacterium Acidomonas methanolica type strain MB58.</title>
        <authorList>
            <person name="Higashiura N."/>
            <person name="Hadano H."/>
            <person name="Hirakawa H."/>
            <person name="Matsutani M."/>
            <person name="Takabe S."/>
            <person name="Matsushita K."/>
            <person name="Azuma Y."/>
        </authorList>
    </citation>
    <scope>NUCLEOTIDE SEQUENCE [LARGE SCALE GENOMIC DNA]</scope>
    <source>
        <strain evidence="22 23">MB58</strain>
    </source>
</reference>
<dbReference type="SUPFAM" id="SSF64153">
    <property type="entry name" value="YjeF N-terminal domain-like"/>
    <property type="match status" value="1"/>
</dbReference>
<dbReference type="Pfam" id="PF03853">
    <property type="entry name" value="YjeF_N"/>
    <property type="match status" value="1"/>
</dbReference>
<dbReference type="NCBIfam" id="TIGR00197">
    <property type="entry name" value="yjeF_nterm"/>
    <property type="match status" value="1"/>
</dbReference>
<dbReference type="InterPro" id="IPR000631">
    <property type="entry name" value="CARKD"/>
</dbReference>
<evidence type="ECO:0000256" key="7">
    <source>
        <dbReference type="ARBA" id="ARBA00022840"/>
    </source>
</evidence>
<dbReference type="Gene3D" id="3.40.50.10260">
    <property type="entry name" value="YjeF N-terminal domain"/>
    <property type="match status" value="1"/>
</dbReference>
<dbReference type="EC" id="4.2.1.136" evidence="19"/>
<evidence type="ECO:0000256" key="5">
    <source>
        <dbReference type="ARBA" id="ARBA00022723"/>
    </source>
</evidence>
<keyword evidence="12 17" id="KW-0456">Lyase</keyword>
<comment type="function">
    <text evidence="14 19">Bifunctional enzyme that catalyzes the epimerization of the S- and R-forms of NAD(P)HX and the dehydration of the S-form of NAD(P)HX at the expense of ADP, which is converted to AMP. This allows the repair of both epimers of NAD(P)HX, a damaged form of NAD(P)H that is a result of enzymatic or heat-dependent hydration.</text>
</comment>
<evidence type="ECO:0000256" key="11">
    <source>
        <dbReference type="ARBA" id="ARBA00023235"/>
    </source>
</evidence>
<dbReference type="GO" id="GO:0052856">
    <property type="term" value="F:NAD(P)HX epimerase activity"/>
    <property type="evidence" value="ECO:0007669"/>
    <property type="project" value="UniProtKB-UniRule"/>
</dbReference>
<comment type="catalytic activity">
    <reaction evidence="15 17 19">
        <text>(6S)-NADHX + ADP = AMP + phosphate + NADH + H(+)</text>
        <dbReference type="Rhea" id="RHEA:32223"/>
        <dbReference type="ChEBI" id="CHEBI:15378"/>
        <dbReference type="ChEBI" id="CHEBI:43474"/>
        <dbReference type="ChEBI" id="CHEBI:57945"/>
        <dbReference type="ChEBI" id="CHEBI:64074"/>
        <dbReference type="ChEBI" id="CHEBI:456215"/>
        <dbReference type="ChEBI" id="CHEBI:456216"/>
        <dbReference type="EC" id="4.2.1.136"/>
    </reaction>
</comment>
<evidence type="ECO:0000313" key="23">
    <source>
        <dbReference type="Proteomes" id="UP000019760"/>
    </source>
</evidence>
<comment type="similarity">
    <text evidence="3 19">In the N-terminal section; belongs to the NnrE/AIBP family.</text>
</comment>
<keyword evidence="23" id="KW-1185">Reference proteome</keyword>
<dbReference type="PIRSF" id="PIRSF017184">
    <property type="entry name" value="Nnr"/>
    <property type="match status" value="1"/>
</dbReference>
<evidence type="ECO:0000256" key="13">
    <source>
        <dbReference type="ARBA" id="ARBA00023268"/>
    </source>
</evidence>
<dbReference type="InterPro" id="IPR030677">
    <property type="entry name" value="Nnr"/>
</dbReference>
<evidence type="ECO:0000256" key="6">
    <source>
        <dbReference type="ARBA" id="ARBA00022741"/>
    </source>
</evidence>
<evidence type="ECO:0000259" key="21">
    <source>
        <dbReference type="PROSITE" id="PS51385"/>
    </source>
</evidence>
<comment type="similarity">
    <text evidence="17">Belongs to the NnrD/CARKD family.</text>
</comment>
<evidence type="ECO:0000256" key="1">
    <source>
        <dbReference type="ARBA" id="ARBA00000013"/>
    </source>
</evidence>
<evidence type="ECO:0000313" key="22">
    <source>
        <dbReference type="EMBL" id="GAJ29417.1"/>
    </source>
</evidence>
<evidence type="ECO:0000256" key="12">
    <source>
        <dbReference type="ARBA" id="ARBA00023239"/>
    </source>
</evidence>
<feature type="binding site" evidence="18">
    <location>
        <position position="148"/>
    </location>
    <ligand>
        <name>(6S)-NADPHX</name>
        <dbReference type="ChEBI" id="CHEBI:64076"/>
    </ligand>
</feature>
<dbReference type="EC" id="5.1.99.6" evidence="19"/>
<protein>
    <recommendedName>
        <fullName evidence="19">Bifunctional NAD(P)H-hydrate repair enzyme</fullName>
    </recommendedName>
    <alternativeName>
        <fullName evidence="19">Nicotinamide nucleotide repair protein</fullName>
    </alternativeName>
    <domain>
        <recommendedName>
            <fullName evidence="19">ADP-dependent (S)-NAD(P)H-hydrate dehydratase</fullName>
            <ecNumber evidence="19">4.2.1.136</ecNumber>
        </recommendedName>
        <alternativeName>
            <fullName evidence="19">ADP-dependent NAD(P)HX dehydratase</fullName>
        </alternativeName>
    </domain>
    <domain>
        <recommendedName>
            <fullName evidence="19">NAD(P)H-hydrate epimerase</fullName>
            <ecNumber evidence="19">5.1.99.6</ecNumber>
        </recommendedName>
    </domain>
</protein>
<proteinExistence type="inferred from homology"/>
<dbReference type="PROSITE" id="PS51385">
    <property type="entry name" value="YJEF_N"/>
    <property type="match status" value="1"/>
</dbReference>
<name>A0A023D5J9_ACIMT</name>
<comment type="caution">
    <text evidence="18">Lacks conserved residue(s) required for the propagation of feature annotation.</text>
</comment>
<dbReference type="PANTHER" id="PTHR12592:SF0">
    <property type="entry name" value="ATP-DEPENDENT (S)-NAD(P)H-HYDRATE DEHYDRATASE"/>
    <property type="match status" value="1"/>
</dbReference>
<dbReference type="AlphaFoldDB" id="A0A023D5J9"/>
<evidence type="ECO:0000256" key="19">
    <source>
        <dbReference type="PIRNR" id="PIRNR017184"/>
    </source>
</evidence>
<feature type="domain" description="YjeF C-terminal" evidence="20">
    <location>
        <begin position="213"/>
        <end position="468"/>
    </location>
</feature>
<comment type="similarity">
    <text evidence="18">Belongs to the NnrE/AIBP family.</text>
</comment>
<keyword evidence="22" id="KW-0418">Kinase</keyword>
<dbReference type="GO" id="GO:0005524">
    <property type="term" value="F:ATP binding"/>
    <property type="evidence" value="ECO:0007669"/>
    <property type="project" value="UniProtKB-UniRule"/>
</dbReference>